<comment type="caution">
    <text evidence="2">The sequence shown here is derived from an EMBL/GenBank/DDBJ whole genome shotgun (WGS) entry which is preliminary data.</text>
</comment>
<dbReference type="OrthoDB" id="2910287at2759"/>
<evidence type="ECO:0000313" key="2">
    <source>
        <dbReference type="EMBL" id="KAJ4402213.1"/>
    </source>
</evidence>
<feature type="chain" id="PRO_5040902301" evidence="1">
    <location>
        <begin position="17"/>
        <end position="217"/>
    </location>
</feature>
<dbReference type="EMBL" id="JAPEVA010000064">
    <property type="protein sequence ID" value="KAJ4402213.1"/>
    <property type="molecule type" value="Genomic_DNA"/>
</dbReference>
<keyword evidence="1" id="KW-0732">Signal</keyword>
<dbReference type="AlphaFoldDB" id="A0A9W8ZB81"/>
<protein>
    <submittedName>
        <fullName evidence="2">Uncharacterized protein</fullName>
    </submittedName>
</protein>
<reference evidence="2" key="1">
    <citation type="submission" date="2022-10" db="EMBL/GenBank/DDBJ databases">
        <title>Tapping the CABI collections for fungal endophytes: first genome assemblies for Collariella, Neodidymelliopsis, Ascochyta clinopodiicola, Didymella pomorum, Didymosphaeria variabile, Neocosmospora piperis and Neocucurbitaria cava.</title>
        <authorList>
            <person name="Hill R."/>
        </authorList>
    </citation>
    <scope>NUCLEOTIDE SEQUENCE</scope>
    <source>
        <strain evidence="2">IMI 355091</strain>
    </source>
</reference>
<organism evidence="2 3">
    <name type="scientific">Didymella pomorum</name>
    <dbReference type="NCBI Taxonomy" id="749634"/>
    <lineage>
        <taxon>Eukaryota</taxon>
        <taxon>Fungi</taxon>
        <taxon>Dikarya</taxon>
        <taxon>Ascomycota</taxon>
        <taxon>Pezizomycotina</taxon>
        <taxon>Dothideomycetes</taxon>
        <taxon>Pleosporomycetidae</taxon>
        <taxon>Pleosporales</taxon>
        <taxon>Pleosporineae</taxon>
        <taxon>Didymellaceae</taxon>
        <taxon>Didymella</taxon>
    </lineage>
</organism>
<evidence type="ECO:0000313" key="3">
    <source>
        <dbReference type="Proteomes" id="UP001140510"/>
    </source>
</evidence>
<dbReference type="Proteomes" id="UP001140510">
    <property type="component" value="Unassembled WGS sequence"/>
</dbReference>
<accession>A0A9W8ZB81</accession>
<keyword evidence="3" id="KW-1185">Reference proteome</keyword>
<sequence>MYTPILFTLLAASALAFPTPQSFLSGIPGLFMTPNQYTTPGCAGGAPGCPTWEEWQRIQGKKANKPLTGESSVEEDNGHSLAIRQKRTEDEAGVFYCKDVGWGGDCIYRKTPLGSDPKDCTQLNMEASSVGPDEGYYCIFYTNAVCDPIASDGSDTLSLKYPGNDNIGFTAKGNFNDRLLSYQCFTDEDYALDPMEKNKADAFEVAKGNAIAEGMMT</sequence>
<evidence type="ECO:0000256" key="1">
    <source>
        <dbReference type="SAM" id="SignalP"/>
    </source>
</evidence>
<gene>
    <name evidence="2" type="ORF">N0V91_007421</name>
</gene>
<name>A0A9W8ZB81_9PLEO</name>
<feature type="signal peptide" evidence="1">
    <location>
        <begin position="1"/>
        <end position="16"/>
    </location>
</feature>
<proteinExistence type="predicted"/>